<proteinExistence type="predicted"/>
<comment type="caution">
    <text evidence="3">The sequence shown here is derived from an EMBL/GenBank/DDBJ whole genome shotgun (WGS) entry which is preliminary data.</text>
</comment>
<reference evidence="3" key="1">
    <citation type="submission" date="2020-10" db="EMBL/GenBank/DDBJ databases">
        <authorList>
            <person name="Gilroy R."/>
        </authorList>
    </citation>
    <scope>NUCLEOTIDE SEQUENCE</scope>
    <source>
        <strain evidence="3">10192</strain>
    </source>
</reference>
<dbReference type="PANTHER" id="PTHR41771:SF1">
    <property type="entry name" value="MEMBRANE PROTEIN"/>
    <property type="match status" value="1"/>
</dbReference>
<gene>
    <name evidence="3" type="ORF">IAC76_07945</name>
</gene>
<dbReference type="AlphaFoldDB" id="A0A9D9DP73"/>
<reference evidence="3" key="2">
    <citation type="journal article" date="2021" name="PeerJ">
        <title>Extensive microbial diversity within the chicken gut microbiome revealed by metagenomics and culture.</title>
        <authorList>
            <person name="Gilroy R."/>
            <person name="Ravi A."/>
            <person name="Getino M."/>
            <person name="Pursley I."/>
            <person name="Horton D.L."/>
            <person name="Alikhan N.F."/>
            <person name="Baker D."/>
            <person name="Gharbi K."/>
            <person name="Hall N."/>
            <person name="Watson M."/>
            <person name="Adriaenssens E.M."/>
            <person name="Foster-Nyarko E."/>
            <person name="Jarju S."/>
            <person name="Secka A."/>
            <person name="Antonio M."/>
            <person name="Oren A."/>
            <person name="Chaudhuri R.R."/>
            <person name="La Ragione R."/>
            <person name="Hildebrand F."/>
            <person name="Pallen M.J."/>
        </authorList>
    </citation>
    <scope>NUCLEOTIDE SEQUENCE</scope>
    <source>
        <strain evidence="3">10192</strain>
    </source>
</reference>
<feature type="transmembrane region" description="Helical" evidence="1">
    <location>
        <begin position="295"/>
        <end position="316"/>
    </location>
</feature>
<evidence type="ECO:0000313" key="4">
    <source>
        <dbReference type="Proteomes" id="UP000823632"/>
    </source>
</evidence>
<feature type="transmembrane region" description="Helical" evidence="1">
    <location>
        <begin position="336"/>
        <end position="361"/>
    </location>
</feature>
<dbReference type="PANTHER" id="PTHR41771">
    <property type="entry name" value="MEMBRANE PROTEIN-RELATED"/>
    <property type="match status" value="1"/>
</dbReference>
<feature type="transmembrane region" description="Helical" evidence="1">
    <location>
        <begin position="240"/>
        <end position="259"/>
    </location>
</feature>
<evidence type="ECO:0000256" key="2">
    <source>
        <dbReference type="SAM" id="SignalP"/>
    </source>
</evidence>
<dbReference type="EMBL" id="JADIND010000175">
    <property type="protein sequence ID" value="MBO8431304.1"/>
    <property type="molecule type" value="Genomic_DNA"/>
</dbReference>
<organism evidence="3 4">
    <name type="scientific">Candidatus Scatousia excrementipullorum</name>
    <dbReference type="NCBI Taxonomy" id="2840936"/>
    <lineage>
        <taxon>Bacteria</taxon>
        <taxon>Candidatus Scatousia</taxon>
    </lineage>
</organism>
<sequence length="379" mass="40983">MKRLFLLLILFFNLCIMPVSALEMPDLPSEVGKVESISYEDVTDGVQSENNVKQKVLVKILTGQFKGEEVELDNMLTSNPAYDIILNPGDRVILHVEAKNTEILSSNDVDFFIADIKRDNALWFFGGLFTVLVMIIGKKKGVFSIVSILATVALIFFMLVPMILNGFCPIASAVLVGILSTVITIYLVAGFNSKSSSAVIGTSLSLIVAGALSLVAIYLAHLSGFAGEESMFLYSTRPDLSFKGILSASMIIAALGALMDTGVSIASAINEIYETDKSLSTRQLFKSGMNVGRDVIGTMSNTLILVYLGSALPLVLLSSNIDLQKFFNLNQVATEISSALIGSIAILACVPLTALISAYLIKHQKKPDKFEMEQIDITE</sequence>
<evidence type="ECO:0000313" key="3">
    <source>
        <dbReference type="EMBL" id="MBO8431304.1"/>
    </source>
</evidence>
<dbReference type="InterPro" id="IPR012507">
    <property type="entry name" value="YibE_F"/>
</dbReference>
<dbReference type="Proteomes" id="UP000823632">
    <property type="component" value="Unassembled WGS sequence"/>
</dbReference>
<feature type="transmembrane region" description="Helical" evidence="1">
    <location>
        <begin position="142"/>
        <end position="164"/>
    </location>
</feature>
<keyword evidence="2" id="KW-0732">Signal</keyword>
<feature type="transmembrane region" description="Helical" evidence="1">
    <location>
        <begin position="198"/>
        <end position="220"/>
    </location>
</feature>
<accession>A0A9D9DP73</accession>
<feature type="chain" id="PRO_5038847918" evidence="2">
    <location>
        <begin position="22"/>
        <end position="379"/>
    </location>
</feature>
<keyword evidence="1" id="KW-0472">Membrane</keyword>
<feature type="transmembrane region" description="Helical" evidence="1">
    <location>
        <begin position="121"/>
        <end position="137"/>
    </location>
</feature>
<keyword evidence="1" id="KW-0812">Transmembrane</keyword>
<evidence type="ECO:0000256" key="1">
    <source>
        <dbReference type="SAM" id="Phobius"/>
    </source>
</evidence>
<feature type="transmembrane region" description="Helical" evidence="1">
    <location>
        <begin position="170"/>
        <end position="191"/>
    </location>
</feature>
<dbReference type="Pfam" id="PF07907">
    <property type="entry name" value="YibE_F"/>
    <property type="match status" value="1"/>
</dbReference>
<keyword evidence="1" id="KW-1133">Transmembrane helix</keyword>
<name>A0A9D9DP73_9BACT</name>
<feature type="signal peptide" evidence="2">
    <location>
        <begin position="1"/>
        <end position="21"/>
    </location>
</feature>
<protein>
    <submittedName>
        <fullName evidence="3">YibE/F family protein</fullName>
    </submittedName>
</protein>